<name>A0A927N567_9ACTN</name>
<sequence length="699" mass="77322">MTDAAAPAARDDSDGPEDPYLWLEDVTGEAALQWVRERNDEALPVLTGGDRFDRLRGEIREVLDSDERIPYVRRRGDYLYNFWQDAEHPRGLWRRTTLESYRAAEPEWDVLIDVDALAKSDDENWVWQGAQVLRPGFRRALVSLSRGGADASVLREFDLAERTFVDDGFTLPEAKSRVGWITEDRVYVGTDFGPGSLTSSGYPRIVKEWTRGTPLSEAVTVFEGKPEDVSVSASHDPTEGFERDFVHRAIDFYNFEKYLRVGSDLVRIDVPNDADAGAHREWLLIRTRTPWTVGTTEYPAGALLVAGLDDFLAGNRDLTVLFEPDEHTSLSGIAWTRNHLVINSLADVKSRLEVLTPPGSAGGEWTRGPLAGVPEFGNSDIVGTDPDVSDEIFLNSSGFTEPSTLRYGQVGAEMEPIKHAPAFFDVDGLSVRQLFATSDDGTQVAYFVVGPVQDADGSDRNAAAGPTLLTGYGGFEIPLVPAYSAVNGRGWLARGGTLVVANIRGGGEYGPSWHRAALRENRLRAYEDFAAVARDLVRRGITTPGQLGIQGGSNGGLLMGVMLTRYPELFGAIVSQVPLLDMKRYHRMLAGASWMAEYGDPDDEDDWAFIKEYSPYQNVQPDRPYPPVLFVTSTRDDRVHPGHARKMVARMREQGHDVSSYENIEGGHGAAADNEQLAFKQALVYEFLWERLAPAENSA</sequence>
<evidence type="ECO:0000313" key="7">
    <source>
        <dbReference type="Proteomes" id="UP000638648"/>
    </source>
</evidence>
<dbReference type="GO" id="GO:0005829">
    <property type="term" value="C:cytosol"/>
    <property type="evidence" value="ECO:0007669"/>
    <property type="project" value="TreeGrafter"/>
</dbReference>
<feature type="domain" description="Peptidase S9A N-terminal" evidence="5">
    <location>
        <begin position="17"/>
        <end position="231"/>
    </location>
</feature>
<gene>
    <name evidence="6" type="ORF">HEB94_009157</name>
</gene>
<dbReference type="Pfam" id="PF02897">
    <property type="entry name" value="Peptidase_S9_N"/>
    <property type="match status" value="1"/>
</dbReference>
<dbReference type="EMBL" id="JADBEM010000001">
    <property type="protein sequence ID" value="MBE1612309.1"/>
    <property type="molecule type" value="Genomic_DNA"/>
</dbReference>
<dbReference type="InterPro" id="IPR029058">
    <property type="entry name" value="AB_hydrolase_fold"/>
</dbReference>
<dbReference type="EC" id="3.4.21.26" evidence="6"/>
<dbReference type="InterPro" id="IPR001375">
    <property type="entry name" value="Peptidase_S9_cat"/>
</dbReference>
<dbReference type="Proteomes" id="UP000638648">
    <property type="component" value="Unassembled WGS sequence"/>
</dbReference>
<dbReference type="GO" id="GO:0004252">
    <property type="term" value="F:serine-type endopeptidase activity"/>
    <property type="evidence" value="ECO:0007669"/>
    <property type="project" value="UniProtKB-EC"/>
</dbReference>
<evidence type="ECO:0000313" key="6">
    <source>
        <dbReference type="EMBL" id="MBE1612309.1"/>
    </source>
</evidence>
<dbReference type="GO" id="GO:0006508">
    <property type="term" value="P:proteolysis"/>
    <property type="evidence" value="ECO:0007669"/>
    <property type="project" value="UniProtKB-KW"/>
</dbReference>
<dbReference type="AlphaFoldDB" id="A0A927N567"/>
<dbReference type="RefSeq" id="WP_192755381.1">
    <property type="nucleotide sequence ID" value="NZ_BAABJL010000005.1"/>
</dbReference>
<organism evidence="6 7">
    <name type="scientific">Actinopolymorpha pittospori</name>
    <dbReference type="NCBI Taxonomy" id="648752"/>
    <lineage>
        <taxon>Bacteria</taxon>
        <taxon>Bacillati</taxon>
        <taxon>Actinomycetota</taxon>
        <taxon>Actinomycetes</taxon>
        <taxon>Propionibacteriales</taxon>
        <taxon>Actinopolymorphaceae</taxon>
        <taxon>Actinopolymorpha</taxon>
    </lineage>
</organism>
<keyword evidence="2 6" id="KW-0378">Hydrolase</keyword>
<feature type="domain" description="Peptidase S9 prolyl oligopeptidase catalytic" evidence="4">
    <location>
        <begin position="491"/>
        <end position="692"/>
    </location>
</feature>
<dbReference type="SUPFAM" id="SSF50993">
    <property type="entry name" value="Peptidase/esterase 'gauge' domain"/>
    <property type="match status" value="1"/>
</dbReference>
<evidence type="ECO:0000256" key="3">
    <source>
        <dbReference type="ARBA" id="ARBA00022825"/>
    </source>
</evidence>
<evidence type="ECO:0000256" key="2">
    <source>
        <dbReference type="ARBA" id="ARBA00022801"/>
    </source>
</evidence>
<evidence type="ECO:0000256" key="1">
    <source>
        <dbReference type="ARBA" id="ARBA00022670"/>
    </source>
</evidence>
<comment type="caution">
    <text evidence="6">The sequence shown here is derived from an EMBL/GenBank/DDBJ whole genome shotgun (WGS) entry which is preliminary data.</text>
</comment>
<keyword evidence="3" id="KW-0720">Serine protease</keyword>
<proteinExistence type="predicted"/>
<dbReference type="InterPro" id="IPR023302">
    <property type="entry name" value="Pept_S9A_N"/>
</dbReference>
<keyword evidence="1" id="KW-0645">Protease</keyword>
<evidence type="ECO:0000259" key="4">
    <source>
        <dbReference type="Pfam" id="PF00326"/>
    </source>
</evidence>
<dbReference type="Gene3D" id="2.130.10.120">
    <property type="entry name" value="Prolyl oligopeptidase, N-terminal domain"/>
    <property type="match status" value="1"/>
</dbReference>
<evidence type="ECO:0000259" key="5">
    <source>
        <dbReference type="Pfam" id="PF02897"/>
    </source>
</evidence>
<dbReference type="Gene3D" id="3.40.50.1820">
    <property type="entry name" value="alpha/beta hydrolase"/>
    <property type="match status" value="1"/>
</dbReference>
<reference evidence="6" key="1">
    <citation type="submission" date="2020-10" db="EMBL/GenBank/DDBJ databases">
        <title>Sequencing the genomes of 1000 actinobacteria strains.</title>
        <authorList>
            <person name="Klenk H.-P."/>
        </authorList>
    </citation>
    <scope>NUCLEOTIDE SEQUENCE</scope>
    <source>
        <strain evidence="6">DSM 45354</strain>
    </source>
</reference>
<dbReference type="GO" id="GO:0070012">
    <property type="term" value="F:oligopeptidase activity"/>
    <property type="evidence" value="ECO:0007669"/>
    <property type="project" value="TreeGrafter"/>
</dbReference>
<dbReference type="InterPro" id="IPR051167">
    <property type="entry name" value="Prolyl_oligopep/macrocyclase"/>
</dbReference>
<accession>A0A927N567</accession>
<protein>
    <submittedName>
        <fullName evidence="6">Prolyl oligopeptidase</fullName>
        <ecNumber evidence="6">3.4.21.26</ecNumber>
    </submittedName>
</protein>
<dbReference type="InterPro" id="IPR002470">
    <property type="entry name" value="Peptidase_S9A"/>
</dbReference>
<dbReference type="SUPFAM" id="SSF53474">
    <property type="entry name" value="alpha/beta-Hydrolases"/>
    <property type="match status" value="1"/>
</dbReference>
<dbReference type="PRINTS" id="PR00862">
    <property type="entry name" value="PROLIGOPTASE"/>
</dbReference>
<dbReference type="PANTHER" id="PTHR42881">
    <property type="entry name" value="PROLYL ENDOPEPTIDASE"/>
    <property type="match status" value="1"/>
</dbReference>
<dbReference type="PANTHER" id="PTHR42881:SF13">
    <property type="entry name" value="PROLYL ENDOPEPTIDASE"/>
    <property type="match status" value="1"/>
</dbReference>
<keyword evidence="7" id="KW-1185">Reference proteome</keyword>
<dbReference type="Pfam" id="PF00326">
    <property type="entry name" value="Peptidase_S9"/>
    <property type="match status" value="1"/>
</dbReference>